<dbReference type="InterPro" id="IPR036318">
    <property type="entry name" value="FAD-bd_PCMH-like_sf"/>
</dbReference>
<keyword evidence="10" id="KW-1185">Reference proteome</keyword>
<evidence type="ECO:0000313" key="9">
    <source>
        <dbReference type="EMBL" id="MCC2029691.1"/>
    </source>
</evidence>
<evidence type="ECO:0000259" key="8">
    <source>
        <dbReference type="PROSITE" id="PS51387"/>
    </source>
</evidence>
<feature type="active site" description="Proton donor/acceptor" evidence="4">
    <location>
        <position position="445"/>
    </location>
</feature>
<name>A0A9X1LQ28_9MICO</name>
<dbReference type="GO" id="GO:0071949">
    <property type="term" value="F:FAD binding"/>
    <property type="evidence" value="ECO:0007669"/>
    <property type="project" value="InterPro"/>
</dbReference>
<dbReference type="InterPro" id="IPR016171">
    <property type="entry name" value="Vanillyl_alc_oxidase_C-sub2"/>
</dbReference>
<evidence type="ECO:0000256" key="3">
    <source>
        <dbReference type="ARBA" id="ARBA00022827"/>
    </source>
</evidence>
<evidence type="ECO:0000313" key="10">
    <source>
        <dbReference type="Proteomes" id="UP001139289"/>
    </source>
</evidence>
<dbReference type="Gene3D" id="3.30.300.330">
    <property type="match status" value="1"/>
</dbReference>
<evidence type="ECO:0000256" key="5">
    <source>
        <dbReference type="PIRSR" id="PIRSR625650-2"/>
    </source>
</evidence>
<dbReference type="Gene3D" id="1.10.45.10">
    <property type="entry name" value="Vanillyl-alcohol Oxidase, Chain A, domain 4"/>
    <property type="match status" value="1"/>
</dbReference>
<proteinExistence type="inferred from homology"/>
<evidence type="ECO:0000256" key="7">
    <source>
        <dbReference type="PIRSR" id="PIRSR625650-4"/>
    </source>
</evidence>
<accession>A0A9X1LQ28</accession>
<dbReference type="AlphaFoldDB" id="A0A9X1LQ28"/>
<dbReference type="GO" id="GO:0008609">
    <property type="term" value="F:alkylglycerone-phosphate synthase activity"/>
    <property type="evidence" value="ECO:0007669"/>
    <property type="project" value="InterPro"/>
</dbReference>
<dbReference type="InterPro" id="IPR006094">
    <property type="entry name" value="Oxid_FAD_bind_N"/>
</dbReference>
<dbReference type="Proteomes" id="UP001139289">
    <property type="component" value="Unassembled WGS sequence"/>
</dbReference>
<feature type="site" description="Important for enzyme activity" evidence="7">
    <location>
        <position position="308"/>
    </location>
</feature>
<dbReference type="Pfam" id="PF02913">
    <property type="entry name" value="FAD-oxidase_C"/>
    <property type="match status" value="1"/>
</dbReference>
<feature type="binding site" evidence="5">
    <location>
        <position position="384"/>
    </location>
    <ligand>
        <name>substrate</name>
    </ligand>
</feature>
<sequence length="528" mass="55308">MRWNGWGDPDLAKDLPLAVRALLPTVIGRVQRPQPAVSLADVRIAPSALTDDDRRALADIVGDAHVSTDDETRIRHAGGRSTIDLVHRRTPDQEAPDAVVSPAGHDEVAGVLQSCAERGLAVIPFAGGTSVVGALDPERGTHRAVIALDVRRLSGLLHLDGISGEARFLAGTTGPEAERLLAEHGFELGHFPQSFLYATLGGFASARSSGQNSAGNGRFDAMVTAVRVATPTGEVALGGAPGTAAGPDLMRVFLGAEGILGVITELSLRVHRVPETRLHEGWTFPDFATGVDALRRVAQLGTGPTVIRLSDEAETGIGLAQHGRIGKALSKGCSAVTVFEGHPDVAAARQALTAKVLTDAGGRSTGPEPAEEWANGRFGAPYLRDALLDHGVFCETLETATLWSKVAQVKTAVTEALRSGFADHDAKSLVMCHISHVYPTGAALYFTIIGNLKGDVLSDWDAIKSRVNDAILQAGGTISHHHGVGRDHAPWLAHEIGDGGIRILRALKAELDPTGIMNPGALLPVGAG</sequence>
<keyword evidence="2" id="KW-0285">Flavoprotein</keyword>
<gene>
    <name evidence="9" type="ORF">KEC56_09190</name>
</gene>
<evidence type="ECO:0000256" key="4">
    <source>
        <dbReference type="PIRSR" id="PIRSR625650-1"/>
    </source>
</evidence>
<dbReference type="PANTHER" id="PTHR46568">
    <property type="entry name" value="ALKYLDIHYDROXYACETONEPHOSPHATE SYNTHASE, PEROXISOMAL"/>
    <property type="match status" value="1"/>
</dbReference>
<comment type="caution">
    <text evidence="9">The sequence shown here is derived from an EMBL/GenBank/DDBJ whole genome shotgun (WGS) entry which is preliminary data.</text>
</comment>
<dbReference type="Gene3D" id="3.30.465.10">
    <property type="match status" value="1"/>
</dbReference>
<dbReference type="InterPro" id="IPR025650">
    <property type="entry name" value="Alkyl-DHAP_Synthase"/>
</dbReference>
<dbReference type="EMBL" id="JAGTTM010000003">
    <property type="protein sequence ID" value="MCC2029691.1"/>
    <property type="molecule type" value="Genomic_DNA"/>
</dbReference>
<dbReference type="InterPro" id="IPR004113">
    <property type="entry name" value="FAD-bd_oxidored_4_C"/>
</dbReference>
<evidence type="ECO:0000256" key="6">
    <source>
        <dbReference type="PIRSR" id="PIRSR625650-3"/>
    </source>
</evidence>
<organism evidence="9 10">
    <name type="scientific">Microbacterium tenebrionis</name>
    <dbReference type="NCBI Taxonomy" id="2830665"/>
    <lineage>
        <taxon>Bacteria</taxon>
        <taxon>Bacillati</taxon>
        <taxon>Actinomycetota</taxon>
        <taxon>Actinomycetes</taxon>
        <taxon>Micrococcales</taxon>
        <taxon>Microbacteriaceae</taxon>
        <taxon>Microbacterium</taxon>
    </lineage>
</organism>
<feature type="binding site" evidence="6">
    <location>
        <begin position="124"/>
        <end position="130"/>
    </location>
    <ligand>
        <name>FAD</name>
        <dbReference type="ChEBI" id="CHEBI:57692"/>
    </ligand>
</feature>
<dbReference type="GO" id="GO:0008610">
    <property type="term" value="P:lipid biosynthetic process"/>
    <property type="evidence" value="ECO:0007669"/>
    <property type="project" value="InterPro"/>
</dbReference>
<dbReference type="Gene3D" id="3.30.70.3450">
    <property type="match status" value="1"/>
</dbReference>
<dbReference type="Pfam" id="PF01565">
    <property type="entry name" value="FAD_binding_4"/>
    <property type="match status" value="1"/>
</dbReference>
<feature type="domain" description="FAD-binding PCMH-type" evidence="8">
    <location>
        <begin position="92"/>
        <end position="273"/>
    </location>
</feature>
<dbReference type="InterPro" id="IPR016164">
    <property type="entry name" value="FAD-linked_Oxase-like_C"/>
</dbReference>
<dbReference type="PANTHER" id="PTHR46568:SF1">
    <property type="entry name" value="ALKYLDIHYDROXYACETONEPHOSPHATE SYNTHASE, PEROXISOMAL"/>
    <property type="match status" value="1"/>
</dbReference>
<evidence type="ECO:0000256" key="1">
    <source>
        <dbReference type="ARBA" id="ARBA00008000"/>
    </source>
</evidence>
<comment type="similarity">
    <text evidence="1">Belongs to the FAD-binding oxidoreductase/transferase type 4 family.</text>
</comment>
<keyword evidence="3 6" id="KW-0274">FAD</keyword>
<feature type="binding site" evidence="6">
    <location>
        <begin position="257"/>
        <end position="263"/>
    </location>
    <ligand>
        <name>FAD</name>
        <dbReference type="ChEBI" id="CHEBI:57692"/>
    </ligand>
</feature>
<dbReference type="InterPro" id="IPR016169">
    <property type="entry name" value="FAD-bd_PCMH_sub2"/>
</dbReference>
<dbReference type="InterPro" id="IPR016166">
    <property type="entry name" value="FAD-bd_PCMH"/>
</dbReference>
<comment type="cofactor">
    <cofactor evidence="6">
        <name>FAD</name>
        <dbReference type="ChEBI" id="CHEBI:57692"/>
    </cofactor>
</comment>
<reference evidence="9" key="1">
    <citation type="submission" date="2021-04" db="EMBL/GenBank/DDBJ databases">
        <title>Microbacterium tenobrionis sp. nov. and Microbacterium allomyrinae sp. nov., isolated from larvae of Tenobrio molitor and Allomyrina dichotoma, respectively.</title>
        <authorList>
            <person name="Lee S.D."/>
        </authorList>
    </citation>
    <scope>NUCLEOTIDE SEQUENCE</scope>
    <source>
        <strain evidence="9">YMB-B2</strain>
    </source>
</reference>
<evidence type="ECO:0000256" key="2">
    <source>
        <dbReference type="ARBA" id="ARBA00022630"/>
    </source>
</evidence>
<dbReference type="SUPFAM" id="SSF56176">
    <property type="entry name" value="FAD-binding/transporter-associated domain-like"/>
    <property type="match status" value="1"/>
</dbReference>
<protein>
    <submittedName>
        <fullName evidence="9">FAD-binding oxidoreductase</fullName>
    </submittedName>
</protein>
<dbReference type="SUPFAM" id="SSF55103">
    <property type="entry name" value="FAD-linked oxidases, C-terminal domain"/>
    <property type="match status" value="1"/>
</dbReference>
<dbReference type="PROSITE" id="PS51387">
    <property type="entry name" value="FAD_PCMH"/>
    <property type="match status" value="1"/>
</dbReference>